<feature type="domain" description="Smr" evidence="2">
    <location>
        <begin position="94"/>
        <end position="175"/>
    </location>
</feature>
<dbReference type="Gene3D" id="3.30.1370.110">
    <property type="match status" value="1"/>
</dbReference>
<evidence type="ECO:0000256" key="1">
    <source>
        <dbReference type="SAM" id="MobiDB-lite"/>
    </source>
</evidence>
<name>A0A3B1A891_9ZZZZ</name>
<organism evidence="3">
    <name type="scientific">hydrothermal vent metagenome</name>
    <dbReference type="NCBI Taxonomy" id="652676"/>
    <lineage>
        <taxon>unclassified sequences</taxon>
        <taxon>metagenomes</taxon>
        <taxon>ecological metagenomes</taxon>
    </lineage>
</organism>
<dbReference type="SUPFAM" id="SSF160443">
    <property type="entry name" value="SMR domain-like"/>
    <property type="match status" value="1"/>
</dbReference>
<sequence length="179" mass="20366">MTSDNSNNDDFLEAMKGVKPIEQSDRVQHKKIKPSTRPKQALHDDQQVLVDMLNEPDDLSSIETADELFFSREGLQHKVIKRLKRGELSIQAELDLHRLTKKEAREAVVEFLHYCTSNQLKQVRIVHGKGHGSPGKIPVLKTLVNHWLQQRDEILAFCSARPCDGGTGAIYVLLRNIHK</sequence>
<dbReference type="PROSITE" id="PS50828">
    <property type="entry name" value="SMR"/>
    <property type="match status" value="1"/>
</dbReference>
<feature type="region of interest" description="Disordered" evidence="1">
    <location>
        <begin position="1"/>
        <end position="41"/>
    </location>
</feature>
<protein>
    <submittedName>
        <fullName evidence="3">Uncharacterized protein conserved in bacteria</fullName>
    </submittedName>
</protein>
<dbReference type="PANTHER" id="PTHR35562">
    <property type="entry name" value="DNA ENDONUCLEASE SMRA-RELATED"/>
    <property type="match status" value="1"/>
</dbReference>
<evidence type="ECO:0000259" key="2">
    <source>
        <dbReference type="PROSITE" id="PS50828"/>
    </source>
</evidence>
<dbReference type="PANTHER" id="PTHR35562:SF2">
    <property type="entry name" value="DNA ENDONUCLEASE SMRA-RELATED"/>
    <property type="match status" value="1"/>
</dbReference>
<dbReference type="EMBL" id="UOFT01000049">
    <property type="protein sequence ID" value="VAW95817.1"/>
    <property type="molecule type" value="Genomic_DNA"/>
</dbReference>
<dbReference type="InterPro" id="IPR036063">
    <property type="entry name" value="Smr_dom_sf"/>
</dbReference>
<gene>
    <name evidence="3" type="ORF">MNBD_GAMMA23-1648</name>
</gene>
<dbReference type="GO" id="GO:0004520">
    <property type="term" value="F:DNA endonuclease activity"/>
    <property type="evidence" value="ECO:0007669"/>
    <property type="project" value="TreeGrafter"/>
</dbReference>
<dbReference type="AlphaFoldDB" id="A0A3B1A891"/>
<dbReference type="Pfam" id="PF01713">
    <property type="entry name" value="Smr"/>
    <property type="match status" value="1"/>
</dbReference>
<evidence type="ECO:0000313" key="3">
    <source>
        <dbReference type="EMBL" id="VAW95817.1"/>
    </source>
</evidence>
<proteinExistence type="predicted"/>
<dbReference type="SMART" id="SM00463">
    <property type="entry name" value="SMR"/>
    <property type="match status" value="1"/>
</dbReference>
<reference evidence="3" key="1">
    <citation type="submission" date="2018-06" db="EMBL/GenBank/DDBJ databases">
        <authorList>
            <person name="Zhirakovskaya E."/>
        </authorList>
    </citation>
    <scope>NUCLEOTIDE SEQUENCE</scope>
</reference>
<accession>A0A3B1A891</accession>
<dbReference type="InterPro" id="IPR002625">
    <property type="entry name" value="Smr_dom"/>
</dbReference>